<dbReference type="PROSITE" id="PS51257">
    <property type="entry name" value="PROKAR_LIPOPROTEIN"/>
    <property type="match status" value="1"/>
</dbReference>
<accession>A0A4Q7XZ49</accession>
<evidence type="ECO:0000313" key="2">
    <source>
        <dbReference type="Proteomes" id="UP000292958"/>
    </source>
</evidence>
<proteinExistence type="predicted"/>
<comment type="caution">
    <text evidence="1">The sequence shown here is derived from an EMBL/GenBank/DDBJ whole genome shotgun (WGS) entry which is preliminary data.</text>
</comment>
<reference evidence="1 2" key="1">
    <citation type="submission" date="2019-02" db="EMBL/GenBank/DDBJ databases">
        <title>Genomic Encyclopedia of Archaeal and Bacterial Type Strains, Phase II (KMG-II): from individual species to whole genera.</title>
        <authorList>
            <person name="Goeker M."/>
        </authorList>
    </citation>
    <scope>NUCLEOTIDE SEQUENCE [LARGE SCALE GENOMIC DNA]</scope>
    <source>
        <strain evidence="1 2">DSM 18101</strain>
    </source>
</reference>
<protein>
    <submittedName>
        <fullName evidence="1">Uncharacterized protein</fullName>
    </submittedName>
</protein>
<name>A0A4Q7XZ49_9BACT</name>
<evidence type="ECO:0000313" key="1">
    <source>
        <dbReference type="EMBL" id="RZU29660.1"/>
    </source>
</evidence>
<dbReference type="EMBL" id="SHKW01000007">
    <property type="protein sequence ID" value="RZU29660.1"/>
    <property type="molecule type" value="Genomic_DNA"/>
</dbReference>
<dbReference type="Proteomes" id="UP000292958">
    <property type="component" value="Unassembled WGS sequence"/>
</dbReference>
<gene>
    <name evidence="1" type="ORF">BDD14_6260</name>
</gene>
<dbReference type="AlphaFoldDB" id="A0A4Q7XZ49"/>
<organism evidence="1 2">
    <name type="scientific">Edaphobacter modestus</name>
    <dbReference type="NCBI Taxonomy" id="388466"/>
    <lineage>
        <taxon>Bacteria</taxon>
        <taxon>Pseudomonadati</taxon>
        <taxon>Acidobacteriota</taxon>
        <taxon>Terriglobia</taxon>
        <taxon>Terriglobales</taxon>
        <taxon>Acidobacteriaceae</taxon>
        <taxon>Edaphobacter</taxon>
    </lineage>
</organism>
<sequence>MWQDGKGGRLIRTSRVWLCGALAALVLLLVAAACVPGSRSALMKAAARSGAIRPARFEPGYGCALEGDTHSADTHYARHAQCESLIVAPADTDKRSKCDESLSAALPSGRSLAGTLADAHSAAVDRSEPLISAPAAGFRERAPPVVQLAFFW</sequence>
<keyword evidence="2" id="KW-1185">Reference proteome</keyword>